<organism evidence="1">
    <name type="scientific">marine sediment metagenome</name>
    <dbReference type="NCBI Taxonomy" id="412755"/>
    <lineage>
        <taxon>unclassified sequences</taxon>
        <taxon>metagenomes</taxon>
        <taxon>ecological metagenomes</taxon>
    </lineage>
</organism>
<dbReference type="EMBL" id="LAZR01043693">
    <property type="protein sequence ID" value="KKL06460.1"/>
    <property type="molecule type" value="Genomic_DNA"/>
</dbReference>
<reference evidence="1" key="1">
    <citation type="journal article" date="2015" name="Nature">
        <title>Complex archaea that bridge the gap between prokaryotes and eukaryotes.</title>
        <authorList>
            <person name="Spang A."/>
            <person name="Saw J.H."/>
            <person name="Jorgensen S.L."/>
            <person name="Zaremba-Niedzwiedzka K."/>
            <person name="Martijn J."/>
            <person name="Lind A.E."/>
            <person name="van Eijk R."/>
            <person name="Schleper C."/>
            <person name="Guy L."/>
            <person name="Ettema T.J."/>
        </authorList>
    </citation>
    <scope>NUCLEOTIDE SEQUENCE</scope>
</reference>
<evidence type="ECO:0000313" key="1">
    <source>
        <dbReference type="EMBL" id="KKL06460.1"/>
    </source>
</evidence>
<sequence>LDVKMYQTGQSRATISRAGLNQRDGLPNEYIGEIMYLIEGYDEFYALVDSSQSIGTTTSGVYASNGRYWRNLWIDVSTEGAMTSGILTTSPSVLLLFDCGSTTYKIPIQRTFQNPKKDSTYTYAASAVHISPWFDADTAVYDKLAKAINTYAKDITANETVAIKYRTNKTNTDIATGWTTLDTLNTSGENGQNEEKLGTNAGEVIETIQLRLDLARGGTTTLAPDVQAVVLAYQKLIDQIWSWSFRLIIDDLHNTKAKQKAENLITAIESQTIIPFIFRQADSTETKYVKLFSPQGTSETGNFYMGDYVLIAVEI</sequence>
<dbReference type="AlphaFoldDB" id="A0A0F9AAG8"/>
<comment type="caution">
    <text evidence="1">The sequence shown here is derived from an EMBL/GenBank/DDBJ whole genome shotgun (WGS) entry which is preliminary data.</text>
</comment>
<feature type="non-terminal residue" evidence="1">
    <location>
        <position position="1"/>
    </location>
</feature>
<accession>A0A0F9AAG8</accession>
<protein>
    <submittedName>
        <fullName evidence="1">Uncharacterized protein</fullName>
    </submittedName>
</protein>
<name>A0A0F9AAG8_9ZZZZ</name>
<proteinExistence type="predicted"/>
<gene>
    <name evidence="1" type="ORF">LCGC14_2595820</name>
</gene>